<organism evidence="3 4">
    <name type="scientific">Sporothrix stenoceras</name>
    <dbReference type="NCBI Taxonomy" id="5173"/>
    <lineage>
        <taxon>Eukaryota</taxon>
        <taxon>Fungi</taxon>
        <taxon>Dikarya</taxon>
        <taxon>Ascomycota</taxon>
        <taxon>Pezizomycotina</taxon>
        <taxon>Sordariomycetes</taxon>
        <taxon>Sordariomycetidae</taxon>
        <taxon>Ophiostomatales</taxon>
        <taxon>Ophiostomataceae</taxon>
        <taxon>Sporothrix</taxon>
    </lineage>
</organism>
<feature type="transmembrane region" description="Helical" evidence="2">
    <location>
        <begin position="44"/>
        <end position="69"/>
    </location>
</feature>
<keyword evidence="4" id="KW-1185">Reference proteome</keyword>
<feature type="transmembrane region" description="Helical" evidence="2">
    <location>
        <begin position="365"/>
        <end position="396"/>
    </location>
</feature>
<feature type="compositionally biased region" description="Acidic residues" evidence="1">
    <location>
        <begin position="235"/>
        <end position="250"/>
    </location>
</feature>
<feature type="region of interest" description="Disordered" evidence="1">
    <location>
        <begin position="497"/>
        <end position="523"/>
    </location>
</feature>
<feature type="compositionally biased region" description="Basic and acidic residues" evidence="1">
    <location>
        <begin position="213"/>
        <end position="234"/>
    </location>
</feature>
<comment type="caution">
    <text evidence="3">The sequence shown here is derived from an EMBL/GenBank/DDBJ whole genome shotgun (WGS) entry which is preliminary data.</text>
</comment>
<evidence type="ECO:0000256" key="1">
    <source>
        <dbReference type="SAM" id="MobiDB-lite"/>
    </source>
</evidence>
<proteinExistence type="predicted"/>
<sequence length="618" mass="66383">MANVTAAPVVSWLHAYPPLPILASAAMAQPAGRLLGVSAVSSIWLRASPVVCALDALSVIVRCLVYCVLLRATPRQALVLVGTERFSDADTSDDASPSSTERGTTSRITAVAKATISMIIRLAGFALGIVPLVELIWFEPGGQDARWTAAWAWMFVAAYVLLEVVAAVYRWEQAQPQYTAADFELGEVEGLQGTIVAGSGENGMPYDGVSSRGSEEAPRESDERTVVNDDGNKVEDEDEDEDHQVDDAETADLLARGGERSDTAATTETPAGTTGAAADLEANSDKAHPYEYNNDPSSHPRLPAINAKFSTIESYVVGIGWLAHGLFLYWAFLDLIQPELNAHILQVDVTKNGGWEMVSRLSFSLYYLSLPFVFAALILVMALTLGAGALVAFIMLGFAKFVTSQLPPSVENWAGGLVPVVITGGCAILGGLATIVSFFMGSPWLGEYLLSSHSMWIYETITLELIVFILYMGACFTFYAVLKGLTGIFKNKYSQPDPAAPAPNTTRSTFNPRPSSSNPNPIAKDDAPKWAANLVVYTSDDSVALIAMALHTLLISWLWYAIRFAESSHWRQHWSDALIANVTTPHNGTMNGTANATASFAASIVASITPSSTPVQLF</sequence>
<feature type="transmembrane region" description="Helical" evidence="2">
    <location>
        <begin position="150"/>
        <end position="169"/>
    </location>
</feature>
<feature type="transmembrane region" description="Helical" evidence="2">
    <location>
        <begin position="543"/>
        <end position="562"/>
    </location>
</feature>
<keyword evidence="2" id="KW-0472">Membrane</keyword>
<reference evidence="3 4" key="1">
    <citation type="journal article" date="2024" name="IMA Fungus">
        <title>IMA Genome - F19 : A genome assembly and annotation guide to empower mycologists, including annotated draft genome sequences of Ceratocystis pirilliformis, Diaporthe australafricana, Fusarium ophioides, Paecilomyces lecythidis, and Sporothrix stenoceras.</title>
        <authorList>
            <person name="Aylward J."/>
            <person name="Wilson A.M."/>
            <person name="Visagie C.M."/>
            <person name="Spraker J."/>
            <person name="Barnes I."/>
            <person name="Buitendag C."/>
            <person name="Ceriani C."/>
            <person name="Del Mar Angel L."/>
            <person name="du Plessis D."/>
            <person name="Fuchs T."/>
            <person name="Gasser K."/>
            <person name="Kramer D."/>
            <person name="Li W."/>
            <person name="Munsamy K."/>
            <person name="Piso A."/>
            <person name="Price J.L."/>
            <person name="Sonnekus B."/>
            <person name="Thomas C."/>
            <person name="van der Nest A."/>
            <person name="van Dijk A."/>
            <person name="van Heerden A."/>
            <person name="van Vuuren N."/>
            <person name="Yilmaz N."/>
            <person name="Duong T.A."/>
            <person name="van der Merwe N.A."/>
            <person name="Wingfield M.J."/>
            <person name="Wingfield B.D."/>
        </authorList>
    </citation>
    <scope>NUCLEOTIDE SEQUENCE [LARGE SCALE GENOMIC DNA]</scope>
    <source>
        <strain evidence="3 4">CMW 5346</strain>
    </source>
</reference>
<name>A0ABR3Z2H7_9PEZI</name>
<gene>
    <name evidence="3" type="ORF">Sste5346_006220</name>
</gene>
<keyword evidence="2" id="KW-0812">Transmembrane</keyword>
<evidence type="ECO:0000256" key="2">
    <source>
        <dbReference type="SAM" id="Phobius"/>
    </source>
</evidence>
<dbReference type="Proteomes" id="UP001583186">
    <property type="component" value="Unassembled WGS sequence"/>
</dbReference>
<evidence type="ECO:0000313" key="3">
    <source>
        <dbReference type="EMBL" id="KAL1893719.1"/>
    </source>
</evidence>
<feature type="transmembrane region" description="Helical" evidence="2">
    <location>
        <begin position="118"/>
        <end position="138"/>
    </location>
</feature>
<feature type="transmembrane region" description="Helical" evidence="2">
    <location>
        <begin position="461"/>
        <end position="482"/>
    </location>
</feature>
<evidence type="ECO:0000313" key="4">
    <source>
        <dbReference type="Proteomes" id="UP001583186"/>
    </source>
</evidence>
<feature type="compositionally biased region" description="Low complexity" evidence="1">
    <location>
        <begin position="263"/>
        <end position="278"/>
    </location>
</feature>
<protein>
    <submittedName>
        <fullName evidence="3">Uncharacterized protein</fullName>
    </submittedName>
</protein>
<dbReference type="EMBL" id="JAWCUI010000036">
    <property type="protein sequence ID" value="KAL1893719.1"/>
    <property type="molecule type" value="Genomic_DNA"/>
</dbReference>
<feature type="transmembrane region" description="Helical" evidence="2">
    <location>
        <begin position="416"/>
        <end position="440"/>
    </location>
</feature>
<keyword evidence="2" id="KW-1133">Transmembrane helix</keyword>
<accession>A0ABR3Z2H7</accession>
<feature type="compositionally biased region" description="Low complexity" evidence="1">
    <location>
        <begin position="505"/>
        <end position="521"/>
    </location>
</feature>
<feature type="region of interest" description="Disordered" evidence="1">
    <location>
        <begin position="196"/>
        <end position="278"/>
    </location>
</feature>